<comment type="caution">
    <text evidence="2">The sequence shown here is derived from an EMBL/GenBank/DDBJ whole genome shotgun (WGS) entry which is preliminary data.</text>
</comment>
<gene>
    <name evidence="2" type="ORF">SCF082_LOCUS51236</name>
</gene>
<protein>
    <submittedName>
        <fullName evidence="2">Uncharacterized protein</fullName>
    </submittedName>
</protein>
<evidence type="ECO:0000256" key="1">
    <source>
        <dbReference type="SAM" id="SignalP"/>
    </source>
</evidence>
<organism evidence="2 3">
    <name type="scientific">Durusdinium trenchii</name>
    <dbReference type="NCBI Taxonomy" id="1381693"/>
    <lineage>
        <taxon>Eukaryota</taxon>
        <taxon>Sar</taxon>
        <taxon>Alveolata</taxon>
        <taxon>Dinophyceae</taxon>
        <taxon>Suessiales</taxon>
        <taxon>Symbiodiniaceae</taxon>
        <taxon>Durusdinium</taxon>
    </lineage>
</organism>
<dbReference type="Proteomes" id="UP001642464">
    <property type="component" value="Unassembled WGS sequence"/>
</dbReference>
<accession>A0ABP0SDJ3</accession>
<evidence type="ECO:0000313" key="2">
    <source>
        <dbReference type="EMBL" id="CAK9110300.1"/>
    </source>
</evidence>
<keyword evidence="3" id="KW-1185">Reference proteome</keyword>
<sequence length="114" mass="12510">MAATMRAAVLFILWAMADAMFKRDMKNVMEEEFPDWGSIGEAVSSAAKEAQKIVNQSSNAVEGLKDLALDTFEAAAAKVNDSLKVMGKEVQNINVTALSEIEEVDMKVREARNK</sequence>
<evidence type="ECO:0000313" key="3">
    <source>
        <dbReference type="Proteomes" id="UP001642464"/>
    </source>
</evidence>
<keyword evidence="1" id="KW-0732">Signal</keyword>
<proteinExistence type="predicted"/>
<feature type="signal peptide" evidence="1">
    <location>
        <begin position="1"/>
        <end position="19"/>
    </location>
</feature>
<feature type="non-terminal residue" evidence="2">
    <location>
        <position position="114"/>
    </location>
</feature>
<reference evidence="2 3" key="1">
    <citation type="submission" date="2024-02" db="EMBL/GenBank/DDBJ databases">
        <authorList>
            <person name="Chen Y."/>
            <person name="Shah S."/>
            <person name="Dougan E. K."/>
            <person name="Thang M."/>
            <person name="Chan C."/>
        </authorList>
    </citation>
    <scope>NUCLEOTIDE SEQUENCE [LARGE SCALE GENOMIC DNA]</scope>
</reference>
<name>A0ABP0SDJ3_9DINO</name>
<feature type="chain" id="PRO_5046062682" evidence="1">
    <location>
        <begin position="20"/>
        <end position="114"/>
    </location>
</feature>
<dbReference type="EMBL" id="CAXAMM010043495">
    <property type="protein sequence ID" value="CAK9110300.1"/>
    <property type="molecule type" value="Genomic_DNA"/>
</dbReference>